<dbReference type="Gene3D" id="2.40.330.10">
    <property type="entry name" value="DNA-binding pseudobarrel domain"/>
    <property type="match status" value="2"/>
</dbReference>
<proteinExistence type="predicted"/>
<gene>
    <name evidence="8" type="ORF">CJ030_MR5G022140</name>
</gene>
<sequence length="330" mass="36997">MKDQKMKTEKIAWRDDNVDEEFQVSQMEEIETENSVEVLEDFSTNKKRKSEASPSTCPQRHERVKTNPSAKTAREANETQSRKAKLDKLKARANMHSSMQDLGGVQGVSTSEQSLKSKIRRSIQTVTGDEKVRALEKANGFKAENPYFMVVMQPSYVRLGSSLNIPSDFSERYLNKSLDEVMLRVSDGRSWSVREPNLSARGGGQGMPDSSRCANERDRAFDRASAFNSENSFFSVTMGPAYTSAKGNLTVPSGFLRGNSIKENGQIVMLQLGDKSWPVKVLSYPRWSRVALSGGWAAFAKDNTLQVGYIYVFELIESDKVILKVSIFRS</sequence>
<dbReference type="AlphaFoldDB" id="A0A6A1VP81"/>
<keyword evidence="9" id="KW-1185">Reference proteome</keyword>
<dbReference type="SUPFAM" id="SSF101936">
    <property type="entry name" value="DNA-binding pseudobarrel domain"/>
    <property type="match status" value="2"/>
</dbReference>
<name>A0A6A1VP81_9ROSI</name>
<evidence type="ECO:0000256" key="5">
    <source>
        <dbReference type="ARBA" id="ARBA00023242"/>
    </source>
</evidence>
<evidence type="ECO:0000313" key="9">
    <source>
        <dbReference type="Proteomes" id="UP000516437"/>
    </source>
</evidence>
<comment type="subcellular location">
    <subcellularLocation>
        <location evidence="1">Nucleus</location>
    </subcellularLocation>
</comment>
<comment type="caution">
    <text evidence="8">The sequence shown here is derived from an EMBL/GenBank/DDBJ whole genome shotgun (WGS) entry which is preliminary data.</text>
</comment>
<evidence type="ECO:0000256" key="1">
    <source>
        <dbReference type="ARBA" id="ARBA00004123"/>
    </source>
</evidence>
<dbReference type="PANTHER" id="PTHR31391:SF143">
    <property type="entry name" value="B3 DNA-BINDING DOMAIN PROTEIN"/>
    <property type="match status" value="1"/>
</dbReference>
<protein>
    <submittedName>
        <fullName evidence="8">B3 domain-containing protein REM19</fullName>
    </submittedName>
</protein>
<dbReference type="SMART" id="SM01019">
    <property type="entry name" value="B3"/>
    <property type="match status" value="1"/>
</dbReference>
<evidence type="ECO:0000256" key="3">
    <source>
        <dbReference type="ARBA" id="ARBA00023125"/>
    </source>
</evidence>
<evidence type="ECO:0000259" key="7">
    <source>
        <dbReference type="PROSITE" id="PS50863"/>
    </source>
</evidence>
<organism evidence="8 9">
    <name type="scientific">Morella rubra</name>
    <name type="common">Chinese bayberry</name>
    <dbReference type="NCBI Taxonomy" id="262757"/>
    <lineage>
        <taxon>Eukaryota</taxon>
        <taxon>Viridiplantae</taxon>
        <taxon>Streptophyta</taxon>
        <taxon>Embryophyta</taxon>
        <taxon>Tracheophyta</taxon>
        <taxon>Spermatophyta</taxon>
        <taxon>Magnoliopsida</taxon>
        <taxon>eudicotyledons</taxon>
        <taxon>Gunneridae</taxon>
        <taxon>Pentapetalae</taxon>
        <taxon>rosids</taxon>
        <taxon>fabids</taxon>
        <taxon>Fagales</taxon>
        <taxon>Myricaceae</taxon>
        <taxon>Morella</taxon>
    </lineage>
</organism>
<evidence type="ECO:0000256" key="2">
    <source>
        <dbReference type="ARBA" id="ARBA00023015"/>
    </source>
</evidence>
<feature type="region of interest" description="Disordered" evidence="6">
    <location>
        <begin position="27"/>
        <end position="84"/>
    </location>
</feature>
<evidence type="ECO:0000256" key="6">
    <source>
        <dbReference type="SAM" id="MobiDB-lite"/>
    </source>
</evidence>
<feature type="compositionally biased region" description="Basic and acidic residues" evidence="6">
    <location>
        <begin position="72"/>
        <end position="84"/>
    </location>
</feature>
<dbReference type="Pfam" id="PF02362">
    <property type="entry name" value="B3"/>
    <property type="match status" value="1"/>
</dbReference>
<evidence type="ECO:0000256" key="4">
    <source>
        <dbReference type="ARBA" id="ARBA00023163"/>
    </source>
</evidence>
<keyword evidence="5" id="KW-0539">Nucleus</keyword>
<accession>A0A6A1VP81</accession>
<evidence type="ECO:0000313" key="8">
    <source>
        <dbReference type="EMBL" id="KAB1214691.1"/>
    </source>
</evidence>
<dbReference type="GO" id="GO:0005634">
    <property type="term" value="C:nucleus"/>
    <property type="evidence" value="ECO:0007669"/>
    <property type="project" value="UniProtKB-SubCell"/>
</dbReference>
<feature type="compositionally biased region" description="Acidic residues" evidence="6">
    <location>
        <begin position="27"/>
        <end position="40"/>
    </location>
</feature>
<keyword evidence="3" id="KW-0238">DNA-binding</keyword>
<dbReference type="InterPro" id="IPR044837">
    <property type="entry name" value="REM16-like"/>
</dbReference>
<reference evidence="8 9" key="1">
    <citation type="journal article" date="2019" name="Plant Biotechnol. J.">
        <title>The red bayberry genome and genetic basis of sex determination.</title>
        <authorList>
            <person name="Jia H.M."/>
            <person name="Jia H.J."/>
            <person name="Cai Q.L."/>
            <person name="Wang Y."/>
            <person name="Zhao H.B."/>
            <person name="Yang W.F."/>
            <person name="Wang G.Y."/>
            <person name="Li Y.H."/>
            <person name="Zhan D.L."/>
            <person name="Shen Y.T."/>
            <person name="Niu Q.F."/>
            <person name="Chang L."/>
            <person name="Qiu J."/>
            <person name="Zhao L."/>
            <person name="Xie H.B."/>
            <person name="Fu W.Y."/>
            <person name="Jin J."/>
            <person name="Li X.W."/>
            <person name="Jiao Y."/>
            <person name="Zhou C.C."/>
            <person name="Tu T."/>
            <person name="Chai C.Y."/>
            <person name="Gao J.L."/>
            <person name="Fan L.J."/>
            <person name="van de Weg E."/>
            <person name="Wang J.Y."/>
            <person name="Gao Z.S."/>
        </authorList>
    </citation>
    <scope>NUCLEOTIDE SEQUENCE [LARGE SCALE GENOMIC DNA]</scope>
    <source>
        <tissue evidence="8">Leaves</tissue>
    </source>
</reference>
<dbReference type="PROSITE" id="PS50863">
    <property type="entry name" value="B3"/>
    <property type="match status" value="1"/>
</dbReference>
<dbReference type="Proteomes" id="UP000516437">
    <property type="component" value="Chromosome 5"/>
</dbReference>
<keyword evidence="4" id="KW-0804">Transcription</keyword>
<dbReference type="InterPro" id="IPR015300">
    <property type="entry name" value="DNA-bd_pseudobarrel_sf"/>
</dbReference>
<feature type="domain" description="TF-B3" evidence="7">
    <location>
        <begin position="234"/>
        <end position="330"/>
    </location>
</feature>
<dbReference type="CDD" id="cd10017">
    <property type="entry name" value="B3_DNA"/>
    <property type="match status" value="1"/>
</dbReference>
<dbReference type="InterPro" id="IPR003340">
    <property type="entry name" value="B3_DNA-bd"/>
</dbReference>
<keyword evidence="2" id="KW-0805">Transcription regulation</keyword>
<dbReference type="GO" id="GO:0003677">
    <property type="term" value="F:DNA binding"/>
    <property type="evidence" value="ECO:0007669"/>
    <property type="project" value="UniProtKB-KW"/>
</dbReference>
<dbReference type="EMBL" id="RXIC02000023">
    <property type="protein sequence ID" value="KAB1214691.1"/>
    <property type="molecule type" value="Genomic_DNA"/>
</dbReference>
<dbReference type="PANTHER" id="PTHR31391">
    <property type="entry name" value="B3 DOMAIN-CONTAINING PROTEIN OS11G0197600-RELATED"/>
    <property type="match status" value="1"/>
</dbReference>
<dbReference type="OrthoDB" id="1688597at2759"/>